<keyword evidence="3" id="KW-1185">Reference proteome</keyword>
<dbReference type="SUPFAM" id="SSF53067">
    <property type="entry name" value="Actin-like ATPase domain"/>
    <property type="match status" value="2"/>
</dbReference>
<accession>A0ABZ1BXB4</accession>
<dbReference type="PANTHER" id="PTHR43190">
    <property type="entry name" value="N-ACETYL-D-GLUCOSAMINE KINASE"/>
    <property type="match status" value="1"/>
</dbReference>
<sequence>MGAAGYVLGVDGGQSATLCLIATLDGLVVATGRGRGLDHLTRPGGLERLELALTEAVHEALQAGGLSSPVFEAAYLGLTAGVGAAEAILRRLVTVRLVTAESDAVCALAGGTGGLPGVVLLAGTGAVAYGETRRGERAWKGGWGYLLGDQGSGWWLGLQALQFAARCEDGAESESPLLLAVLTRFGAASMREVAATLYTGELDRSLVADLAPTVLEWAARGDSQALRIVEEGANHLARLVVATARALPFGKDERRVVGQGGVLKPGGPLWTAVERRLHAELPDFSLAAPRLPPGAGAVLLALRQLGIAPDERILGNLGAAAQASGGLWAKPRPVRGSLPR</sequence>
<dbReference type="RefSeq" id="WP_324716709.1">
    <property type="nucleotide sequence ID" value="NZ_CP141615.1"/>
</dbReference>
<reference evidence="2 3" key="1">
    <citation type="journal article" date="2024" name="Front. Microbiol.">
        <title>Novel thermophilic genera Geochorda gen. nov. and Carboxydochorda gen. nov. from the deep terrestrial subsurface reveal the ecophysiological diversity in the class Limnochordia.</title>
        <authorList>
            <person name="Karnachuk O.V."/>
            <person name="Lukina A.P."/>
            <person name="Avakyan M.R."/>
            <person name="Kadnikov V.V."/>
            <person name="Begmatov S."/>
            <person name="Beletsky A.V."/>
            <person name="Vlasova K.G."/>
            <person name="Novikov A.A."/>
            <person name="Shcherbakova V.A."/>
            <person name="Mardanov A.V."/>
            <person name="Ravin N.V."/>
        </authorList>
    </citation>
    <scope>NUCLEOTIDE SEQUENCE [LARGE SCALE GENOMIC DNA]</scope>
    <source>
        <strain evidence="2 3">L945</strain>
    </source>
</reference>
<dbReference type="InterPro" id="IPR052519">
    <property type="entry name" value="Euk-type_GlcNAc_Kinase"/>
</dbReference>
<evidence type="ECO:0000313" key="3">
    <source>
        <dbReference type="Proteomes" id="UP001332192"/>
    </source>
</evidence>
<evidence type="ECO:0000313" key="2">
    <source>
        <dbReference type="EMBL" id="WRP17439.1"/>
    </source>
</evidence>
<evidence type="ECO:0000259" key="1">
    <source>
        <dbReference type="Pfam" id="PF01869"/>
    </source>
</evidence>
<dbReference type="EMBL" id="CP141615">
    <property type="protein sequence ID" value="WRP17439.1"/>
    <property type="molecule type" value="Genomic_DNA"/>
</dbReference>
<dbReference type="InterPro" id="IPR043129">
    <property type="entry name" value="ATPase_NBD"/>
</dbReference>
<name>A0ABZ1BXB4_9FIRM</name>
<proteinExistence type="predicted"/>
<dbReference type="Gene3D" id="3.30.420.40">
    <property type="match status" value="2"/>
</dbReference>
<dbReference type="Pfam" id="PF01869">
    <property type="entry name" value="BcrAD_BadFG"/>
    <property type="match status" value="1"/>
</dbReference>
<feature type="domain" description="ATPase BadF/BadG/BcrA/BcrD type" evidence="1">
    <location>
        <begin position="8"/>
        <end position="272"/>
    </location>
</feature>
<organism evidence="2 3">
    <name type="scientific">Carboxydichorda subterranea</name>
    <dbReference type="NCBI Taxonomy" id="3109565"/>
    <lineage>
        <taxon>Bacteria</taxon>
        <taxon>Bacillati</taxon>
        <taxon>Bacillota</taxon>
        <taxon>Limnochordia</taxon>
        <taxon>Limnochordales</taxon>
        <taxon>Geochordaceae</taxon>
        <taxon>Carboxydichorda</taxon>
    </lineage>
</organism>
<dbReference type="PANTHER" id="PTHR43190:SF3">
    <property type="entry name" value="N-ACETYL-D-GLUCOSAMINE KINASE"/>
    <property type="match status" value="1"/>
</dbReference>
<dbReference type="Proteomes" id="UP001332192">
    <property type="component" value="Chromosome"/>
</dbReference>
<dbReference type="InterPro" id="IPR002731">
    <property type="entry name" value="ATPase_BadF"/>
</dbReference>
<protein>
    <submittedName>
        <fullName evidence="2">BadF/BadG/BcrA/BcrD ATPase family protein</fullName>
    </submittedName>
</protein>
<dbReference type="CDD" id="cd24007">
    <property type="entry name" value="ASKHA_NBD_eukNAGK-like"/>
    <property type="match status" value="1"/>
</dbReference>
<gene>
    <name evidence="2" type="ORF">U7230_00025</name>
</gene>